<keyword evidence="1" id="KW-1133">Transmembrane helix</keyword>
<feature type="transmembrane region" description="Helical" evidence="1">
    <location>
        <begin position="135"/>
        <end position="154"/>
    </location>
</feature>
<keyword evidence="1" id="KW-0812">Transmembrane</keyword>
<evidence type="ECO:0000256" key="1">
    <source>
        <dbReference type="SAM" id="Phobius"/>
    </source>
</evidence>
<proteinExistence type="predicted"/>
<sequence>MSCPVDELNIESVPAAAPRDKKFGLALINLYRPKVYGFLVLLVYISVLLVIYLGWTSRVAQPLTAESGIGYTLGIVGGSMMLLLLFYPLRKHWRVMRRLGPIKYWFRTHMIFGVLGPLLVLFHSGFQLGSLNSRVALFSTLLVASSGLVGRYIYTKIHHGLYGSKATLDELVSHSELLEKSLTSMLSAQAGCTTVMPQIEAFQQQAMKRSAGFFISLLRLVYLGTRTWFLYLSLWLRMPRSLPFQTRRLVIQHLGAHLESIRRVAEFQFYERLFSLWHVLHLPLFLMLIFSGIVHVIAVHMY</sequence>
<accession>A0A3B0YPW8</accession>
<feature type="transmembrane region" description="Helical" evidence="1">
    <location>
        <begin position="68"/>
        <end position="89"/>
    </location>
</feature>
<evidence type="ECO:0000313" key="2">
    <source>
        <dbReference type="EMBL" id="VAW77567.1"/>
    </source>
</evidence>
<feature type="transmembrane region" description="Helical" evidence="1">
    <location>
        <begin position="213"/>
        <end position="236"/>
    </location>
</feature>
<dbReference type="AlphaFoldDB" id="A0A3B0YPW8"/>
<organism evidence="2">
    <name type="scientific">hydrothermal vent metagenome</name>
    <dbReference type="NCBI Taxonomy" id="652676"/>
    <lineage>
        <taxon>unclassified sequences</taxon>
        <taxon>metagenomes</taxon>
        <taxon>ecological metagenomes</taxon>
    </lineage>
</organism>
<feature type="transmembrane region" description="Helical" evidence="1">
    <location>
        <begin position="110"/>
        <end position="129"/>
    </location>
</feature>
<gene>
    <name evidence="2" type="ORF">MNBD_GAMMA13-1815</name>
</gene>
<keyword evidence="1" id="KW-0472">Membrane</keyword>
<name>A0A3B0YPW8_9ZZZZ</name>
<protein>
    <submittedName>
        <fullName evidence="2">Uncharacterized protein</fullName>
    </submittedName>
</protein>
<feature type="transmembrane region" description="Helical" evidence="1">
    <location>
        <begin position="35"/>
        <end position="56"/>
    </location>
</feature>
<feature type="transmembrane region" description="Helical" evidence="1">
    <location>
        <begin position="276"/>
        <end position="299"/>
    </location>
</feature>
<reference evidence="2" key="1">
    <citation type="submission" date="2018-06" db="EMBL/GenBank/DDBJ databases">
        <authorList>
            <person name="Zhirakovskaya E."/>
        </authorList>
    </citation>
    <scope>NUCLEOTIDE SEQUENCE</scope>
</reference>
<dbReference type="EMBL" id="UOFK01000122">
    <property type="protein sequence ID" value="VAW77567.1"/>
    <property type="molecule type" value="Genomic_DNA"/>
</dbReference>